<accession>A0A562ZHM1</accession>
<evidence type="ECO:0000313" key="1">
    <source>
        <dbReference type="EMBL" id="TWO68082.1"/>
    </source>
</evidence>
<proteinExistence type="predicted"/>
<dbReference type="AlphaFoldDB" id="A0A562ZHM1"/>
<comment type="caution">
    <text evidence="1">The sequence shown here is derived from an EMBL/GenBank/DDBJ whole genome shotgun (WGS) entry which is preliminary data.</text>
</comment>
<dbReference type="OrthoDB" id="7596247at2"/>
<evidence type="ECO:0000313" key="2">
    <source>
        <dbReference type="Proteomes" id="UP000318199"/>
    </source>
</evidence>
<sequence>MDILYFLKERTRLIRLYYAGADATFAQTLKSIRAGREPFVPRPEDAESGEPPFQSEYDDNVELLEVSGRVCLSMLAASLKLYFAAWKRDLCLALTKADVSTFKANGYVSGFRDLLAREVGIDWGTCPADLALVEQVVLARNREQHPEHITRLAVTHAEADIARHPRPFFMSEFEASLADPVTGEFWMQPSVHVPKEKLSDAITEVEKLCDWLEPLLLAALIRPRPS</sequence>
<keyword evidence="2" id="KW-1185">Reference proteome</keyword>
<protein>
    <submittedName>
        <fullName evidence="1">Uncharacterized protein</fullName>
    </submittedName>
</protein>
<dbReference type="EMBL" id="VOBQ01000021">
    <property type="protein sequence ID" value="TWO68082.1"/>
    <property type="molecule type" value="Genomic_DNA"/>
</dbReference>
<dbReference type="RefSeq" id="WP_145895826.1">
    <property type="nucleotide sequence ID" value="NZ_VOBQ01000021.1"/>
</dbReference>
<gene>
    <name evidence="1" type="ORF">FN976_24410</name>
</gene>
<organism evidence="1 2">
    <name type="scientific">Caenimonas sedimenti</name>
    <dbReference type="NCBI Taxonomy" id="2596921"/>
    <lineage>
        <taxon>Bacteria</taxon>
        <taxon>Pseudomonadati</taxon>
        <taxon>Pseudomonadota</taxon>
        <taxon>Betaproteobacteria</taxon>
        <taxon>Burkholderiales</taxon>
        <taxon>Comamonadaceae</taxon>
        <taxon>Caenimonas</taxon>
    </lineage>
</organism>
<name>A0A562ZHM1_9BURK</name>
<dbReference type="Proteomes" id="UP000318199">
    <property type="component" value="Unassembled WGS sequence"/>
</dbReference>
<reference evidence="1 2" key="1">
    <citation type="submission" date="2019-07" db="EMBL/GenBank/DDBJ databases">
        <title>Caenimonas sedimenti sp. nov., isolated from activated sludge.</title>
        <authorList>
            <person name="Xu J."/>
        </authorList>
    </citation>
    <scope>NUCLEOTIDE SEQUENCE [LARGE SCALE GENOMIC DNA]</scope>
    <source>
        <strain evidence="1 2">HX-9-20</strain>
    </source>
</reference>